<evidence type="ECO:0000256" key="3">
    <source>
        <dbReference type="ARBA" id="ARBA00022989"/>
    </source>
</evidence>
<keyword evidence="3 5" id="KW-1133">Transmembrane helix</keyword>
<evidence type="ECO:0000256" key="2">
    <source>
        <dbReference type="ARBA" id="ARBA00022692"/>
    </source>
</evidence>
<evidence type="ECO:0000259" key="6">
    <source>
        <dbReference type="Pfam" id="PF12698"/>
    </source>
</evidence>
<organism evidence="7">
    <name type="scientific">Paenibacillus sp. AN1007</name>
    <dbReference type="NCBI Taxonomy" id="3151385"/>
    <lineage>
        <taxon>Bacteria</taxon>
        <taxon>Bacillati</taxon>
        <taxon>Bacillota</taxon>
        <taxon>Bacilli</taxon>
        <taxon>Bacillales</taxon>
        <taxon>Paenibacillaceae</taxon>
        <taxon>Paenibacillus</taxon>
    </lineage>
</organism>
<keyword evidence="4 5" id="KW-0472">Membrane</keyword>
<feature type="transmembrane region" description="Helical" evidence="5">
    <location>
        <begin position="211"/>
        <end position="229"/>
    </location>
</feature>
<evidence type="ECO:0000256" key="5">
    <source>
        <dbReference type="SAM" id="Phobius"/>
    </source>
</evidence>
<dbReference type="RefSeq" id="WP_366293380.1">
    <property type="nucleotide sequence ID" value="NZ_CP159992.1"/>
</dbReference>
<name>A0AAU8NCM8_9BACL</name>
<dbReference type="GO" id="GO:0016020">
    <property type="term" value="C:membrane"/>
    <property type="evidence" value="ECO:0007669"/>
    <property type="project" value="UniProtKB-SubCell"/>
</dbReference>
<keyword evidence="2 5" id="KW-0812">Transmembrane</keyword>
<sequence>MNISLKRTRAIFMKDYKEFSRNYGLSFMLTVPIIFAVLFRSAGPNLPGAIGFLLNLSFVLFTCFAQACLLAEEKERGTLRSLMMTPATTFDVLIGKSALVFVMSAVVLSISIIILGYKPPSLWAFAAANFFSIILYTALGTICGLYCKTLVDASFSILPVSTLFTGAPWGAVFENEYPILKVLDYMPSSQLVHLLNIPHTGFTTEELTKPLLFILAWTVVVTIGSVVLYQRKLKDE</sequence>
<protein>
    <submittedName>
        <fullName evidence="7">ABC transporter permease</fullName>
    </submittedName>
</protein>
<dbReference type="GO" id="GO:0140359">
    <property type="term" value="F:ABC-type transporter activity"/>
    <property type="evidence" value="ECO:0007669"/>
    <property type="project" value="InterPro"/>
</dbReference>
<gene>
    <name evidence="7" type="ORF">ABXS70_01305</name>
</gene>
<dbReference type="Pfam" id="PF12698">
    <property type="entry name" value="ABC2_membrane_3"/>
    <property type="match status" value="1"/>
</dbReference>
<comment type="subcellular location">
    <subcellularLocation>
        <location evidence="1">Membrane</location>
        <topology evidence="1">Multi-pass membrane protein</topology>
    </subcellularLocation>
</comment>
<feature type="transmembrane region" description="Helical" evidence="5">
    <location>
        <begin position="123"/>
        <end position="146"/>
    </location>
</feature>
<dbReference type="EMBL" id="CP159992">
    <property type="protein sequence ID" value="XCP95416.1"/>
    <property type="molecule type" value="Genomic_DNA"/>
</dbReference>
<feature type="transmembrane region" description="Helical" evidence="5">
    <location>
        <begin position="49"/>
        <end position="71"/>
    </location>
</feature>
<reference evidence="7" key="1">
    <citation type="submission" date="2024-05" db="EMBL/GenBank/DDBJ databases">
        <title>Draft genome assemblies of 36 bacteria isolated from hibernating arctic ground squirrels.</title>
        <authorList>
            <person name="McKee H."/>
            <person name="Mullen L."/>
            <person name="Drown D.M."/>
            <person name="Duddleston K.N."/>
        </authorList>
    </citation>
    <scope>NUCLEOTIDE SEQUENCE</scope>
    <source>
        <strain evidence="7">AN1007</strain>
    </source>
</reference>
<feature type="domain" description="ABC-2 type transporter transmembrane" evidence="6">
    <location>
        <begin position="52"/>
        <end position="225"/>
    </location>
</feature>
<proteinExistence type="predicted"/>
<accession>A0AAU8NCM8</accession>
<evidence type="ECO:0000256" key="1">
    <source>
        <dbReference type="ARBA" id="ARBA00004141"/>
    </source>
</evidence>
<evidence type="ECO:0000313" key="7">
    <source>
        <dbReference type="EMBL" id="XCP95416.1"/>
    </source>
</evidence>
<feature type="transmembrane region" description="Helical" evidence="5">
    <location>
        <begin position="153"/>
        <end position="173"/>
    </location>
</feature>
<feature type="transmembrane region" description="Helical" evidence="5">
    <location>
        <begin position="21"/>
        <end position="43"/>
    </location>
</feature>
<evidence type="ECO:0000256" key="4">
    <source>
        <dbReference type="ARBA" id="ARBA00023136"/>
    </source>
</evidence>
<dbReference type="InterPro" id="IPR013525">
    <property type="entry name" value="ABC2_TM"/>
</dbReference>
<feature type="transmembrane region" description="Helical" evidence="5">
    <location>
        <begin position="92"/>
        <end position="117"/>
    </location>
</feature>
<dbReference type="AlphaFoldDB" id="A0AAU8NCM8"/>